<dbReference type="GO" id="GO:0003677">
    <property type="term" value="F:DNA binding"/>
    <property type="evidence" value="ECO:0007669"/>
    <property type="project" value="UniProtKB-KW"/>
</dbReference>
<keyword evidence="1" id="KW-0805">Transcription regulation</keyword>
<dbReference type="PANTHER" id="PTHR40661">
    <property type="match status" value="1"/>
</dbReference>
<protein>
    <submittedName>
        <fullName evidence="6">Phage repressor protein, putative</fullName>
    </submittedName>
</protein>
<sequence>MPKIDVILDRIYKKLDIKGDADFCKRYDIKPNTLSNWKARNSIPYDKIFEIMKAEKLSLDYIFLGKDISDTQIVKQKGYYITALSHSASAGTSSMVDDVEVYETDKKIFIPETFFRTQMDEKRLRMIQVVGDSMLPKLHSGDWVVLDINDKFLGDGLYVINYNNILMVKMLQFKPSGNIFIKSLNAEYDSYEVESDSQEIFYIVGRVIKTIT</sequence>
<dbReference type="CDD" id="cd06529">
    <property type="entry name" value="S24_LexA-like"/>
    <property type="match status" value="1"/>
</dbReference>
<dbReference type="InterPro" id="IPR010982">
    <property type="entry name" value="Lambda_DNA-bd_dom_sf"/>
</dbReference>
<evidence type="ECO:0000256" key="2">
    <source>
        <dbReference type="ARBA" id="ARBA00023125"/>
    </source>
</evidence>
<dbReference type="Proteomes" id="UP000016620">
    <property type="component" value="Unassembled WGS sequence"/>
</dbReference>
<evidence type="ECO:0000259" key="5">
    <source>
        <dbReference type="Pfam" id="PF07022"/>
    </source>
</evidence>
<dbReference type="InterPro" id="IPR036286">
    <property type="entry name" value="LexA/Signal_pep-like_sf"/>
</dbReference>
<accession>U2FE32</accession>
<evidence type="ECO:0000256" key="1">
    <source>
        <dbReference type="ARBA" id="ARBA00023015"/>
    </source>
</evidence>
<dbReference type="PANTHER" id="PTHR40661:SF1">
    <property type="entry name" value="HTH CRO_C1-TYPE DOMAIN-CONTAINING PROTEIN"/>
    <property type="match status" value="1"/>
</dbReference>
<organism evidence="6 7">
    <name type="scientific">Campylobacter concisus UNSWCS</name>
    <dbReference type="NCBI Taxonomy" id="1242968"/>
    <lineage>
        <taxon>Bacteria</taxon>
        <taxon>Pseudomonadati</taxon>
        <taxon>Campylobacterota</taxon>
        <taxon>Epsilonproteobacteria</taxon>
        <taxon>Campylobacterales</taxon>
        <taxon>Campylobacteraceae</taxon>
        <taxon>Campylobacter</taxon>
    </lineage>
</organism>
<dbReference type="InterPro" id="IPR010744">
    <property type="entry name" value="Phage_CI_N"/>
</dbReference>
<feature type="domain" description="Bacteriophage CI repressor N-terminal" evidence="5">
    <location>
        <begin position="7"/>
        <end position="67"/>
    </location>
</feature>
<evidence type="ECO:0000313" key="6">
    <source>
        <dbReference type="EMBL" id="ERJ28682.1"/>
    </source>
</evidence>
<evidence type="ECO:0000313" key="7">
    <source>
        <dbReference type="Proteomes" id="UP000016620"/>
    </source>
</evidence>
<dbReference type="EMBL" id="ANNG01000021">
    <property type="protein sequence ID" value="ERJ28682.1"/>
    <property type="molecule type" value="Genomic_DNA"/>
</dbReference>
<dbReference type="AlphaFoldDB" id="U2FE32"/>
<dbReference type="SUPFAM" id="SSF51306">
    <property type="entry name" value="LexA/Signal peptidase"/>
    <property type="match status" value="1"/>
</dbReference>
<gene>
    <name evidence="6" type="ORF">UNSWCS_956</name>
</gene>
<dbReference type="RefSeq" id="WP_021087745.1">
    <property type="nucleotide sequence ID" value="NZ_ANNG01000021.1"/>
</dbReference>
<feature type="domain" description="Peptidase S24/S26A/S26B/S26C" evidence="4">
    <location>
        <begin position="87"/>
        <end position="208"/>
    </location>
</feature>
<dbReference type="Pfam" id="PF07022">
    <property type="entry name" value="Phage_CI_repr"/>
    <property type="match status" value="1"/>
</dbReference>
<dbReference type="GO" id="GO:0045892">
    <property type="term" value="P:negative regulation of DNA-templated transcription"/>
    <property type="evidence" value="ECO:0007669"/>
    <property type="project" value="InterPro"/>
</dbReference>
<dbReference type="Pfam" id="PF00717">
    <property type="entry name" value="Peptidase_S24"/>
    <property type="match status" value="1"/>
</dbReference>
<reference evidence="6 7" key="1">
    <citation type="journal article" date="2013" name="BMC Genomics">
        <title>Comparative genomics of Campylobacter concisus isolates reveals genetic diversity and provides insights into disease association.</title>
        <authorList>
            <person name="Deshpande N.P."/>
            <person name="Kaakoush N.O."/>
            <person name="Wilkins M.R."/>
            <person name="Mitchell H.M."/>
        </authorList>
    </citation>
    <scope>NUCLEOTIDE SEQUENCE [LARGE SCALE GENOMIC DNA]</scope>
    <source>
        <strain evidence="6 7">UNSWCS</strain>
    </source>
</reference>
<name>U2FE32_9BACT</name>
<proteinExistence type="predicted"/>
<keyword evidence="2" id="KW-0238">DNA-binding</keyword>
<dbReference type="InterPro" id="IPR039418">
    <property type="entry name" value="LexA-like"/>
</dbReference>
<dbReference type="PATRIC" id="fig|1242968.3.peg.1228"/>
<comment type="caution">
    <text evidence="6">The sequence shown here is derived from an EMBL/GenBank/DDBJ whole genome shotgun (WGS) entry which is preliminary data.</text>
</comment>
<dbReference type="InterPro" id="IPR015927">
    <property type="entry name" value="Peptidase_S24_S26A/B/C"/>
</dbReference>
<keyword evidence="3" id="KW-0804">Transcription</keyword>
<dbReference type="Gene3D" id="1.10.260.40">
    <property type="entry name" value="lambda repressor-like DNA-binding domains"/>
    <property type="match status" value="1"/>
</dbReference>
<dbReference type="Gene3D" id="2.10.109.10">
    <property type="entry name" value="Umud Fragment, subunit A"/>
    <property type="match status" value="1"/>
</dbReference>
<evidence type="ECO:0000259" key="4">
    <source>
        <dbReference type="Pfam" id="PF00717"/>
    </source>
</evidence>
<evidence type="ECO:0000256" key="3">
    <source>
        <dbReference type="ARBA" id="ARBA00023163"/>
    </source>
</evidence>